<dbReference type="PIRSF" id="PIRSF017085">
    <property type="entry name" value="Glycosyltransf_RedA_prd"/>
    <property type="match status" value="1"/>
</dbReference>
<evidence type="ECO:0000259" key="1">
    <source>
        <dbReference type="Pfam" id="PF04101"/>
    </source>
</evidence>
<accession>A0A9J7ALF8</accession>
<sequence length="409" mass="46029">MTYASSKRGQKRVLMYSHDTMGLGHLRRCRAIAHSLVENQSDLTVLILSGSPIIGSFDFRTRVDFVRIPGVIKLRNGDYTSLNLHLDIEETLNLRSSIIKHTADAFDPDLFIVDKEPWGLRGEVRPTLEMLKDRGTPLVLGLRDVMDEPEKLLPEWERKNAVEALRDVYDEIWAYGLQSVCDPYSGMPMPQSVHAKTRYTGYLKRKVPSHVHPVSSTDLDDPFILVTAGGGGDGDGLMDWVLKAYEADDHLPYRALLVLGPFMPAELQNDFMERAAELDRVDVITFDARIESMMARAAGIVAMGGYNTFCEILSFDKRALIVPRTEPRLEQFIRASRAQELGMTAMLVDDGSREPHVMADALRRLPSQPRPSESMAASLLDGLDEVNRLTHRWLYEHPGSNVAVLRREA</sequence>
<dbReference type="RefSeq" id="WP_257766515.1">
    <property type="nucleotide sequence ID" value="NZ_CP102480.1"/>
</dbReference>
<dbReference type="AlphaFoldDB" id="A0A9J7ALF8"/>
<gene>
    <name evidence="2" type="ORF">NUH88_11315</name>
</gene>
<proteinExistence type="predicted"/>
<dbReference type="PANTHER" id="PTHR21015">
    <property type="entry name" value="UDP-N-ACETYLGLUCOSAMINE--N-ACETYLMURAMYL-(PENTAPEPTIDE) PYROPHOSPHORYL-UNDECAPRENOL N-ACETYLGLUCOSAMINE TRANSFERASE 1"/>
    <property type="match status" value="1"/>
</dbReference>
<dbReference type="Pfam" id="PF04101">
    <property type="entry name" value="Glyco_tran_28_C"/>
    <property type="match status" value="1"/>
</dbReference>
<evidence type="ECO:0000313" key="2">
    <source>
        <dbReference type="EMBL" id="UUX48007.1"/>
    </source>
</evidence>
<dbReference type="InterPro" id="IPR007235">
    <property type="entry name" value="Glyco_trans_28_C"/>
</dbReference>
<dbReference type="KEGG" id="naci:NUH88_11315"/>
<keyword evidence="3" id="KW-1185">Reference proteome</keyword>
<evidence type="ECO:0000313" key="3">
    <source>
        <dbReference type="Proteomes" id="UP001060336"/>
    </source>
</evidence>
<organism evidence="2 3">
    <name type="scientific">Nisaea acidiphila</name>
    <dbReference type="NCBI Taxonomy" id="1862145"/>
    <lineage>
        <taxon>Bacteria</taxon>
        <taxon>Pseudomonadati</taxon>
        <taxon>Pseudomonadota</taxon>
        <taxon>Alphaproteobacteria</taxon>
        <taxon>Rhodospirillales</taxon>
        <taxon>Thalassobaculaceae</taxon>
        <taxon>Nisaea</taxon>
    </lineage>
</organism>
<dbReference type="GO" id="GO:0016758">
    <property type="term" value="F:hexosyltransferase activity"/>
    <property type="evidence" value="ECO:0007669"/>
    <property type="project" value="InterPro"/>
</dbReference>
<reference evidence="2" key="1">
    <citation type="submission" date="2022-08" db="EMBL/GenBank/DDBJ databases">
        <title>Nisaea acidiphila sp. nov., isolated from a marine algal debris and emended description of the genus Nisaea Urios et al. 2008.</title>
        <authorList>
            <person name="Kwon K."/>
        </authorList>
    </citation>
    <scope>NUCLEOTIDE SEQUENCE</scope>
    <source>
        <strain evidence="2">MEBiC11861</strain>
    </source>
</reference>
<dbReference type="Gene3D" id="3.40.50.2000">
    <property type="entry name" value="Glycogen Phosphorylase B"/>
    <property type="match status" value="1"/>
</dbReference>
<feature type="domain" description="Glycosyl transferase family 28 C-terminal" evidence="1">
    <location>
        <begin position="239"/>
        <end position="376"/>
    </location>
</feature>
<dbReference type="SUPFAM" id="SSF53756">
    <property type="entry name" value="UDP-Glycosyltransferase/glycogen phosphorylase"/>
    <property type="match status" value="1"/>
</dbReference>
<dbReference type="Proteomes" id="UP001060336">
    <property type="component" value="Chromosome"/>
</dbReference>
<dbReference type="EMBL" id="CP102480">
    <property type="protein sequence ID" value="UUX48007.1"/>
    <property type="molecule type" value="Genomic_DNA"/>
</dbReference>
<dbReference type="InterPro" id="IPR016683">
    <property type="entry name" value="Glyco_trans_28_RedA_prd"/>
</dbReference>
<name>A0A9J7ALF8_9PROT</name>
<dbReference type="PANTHER" id="PTHR21015:SF28">
    <property type="entry name" value="SLL1722 PROTEIN"/>
    <property type="match status" value="1"/>
</dbReference>
<protein>
    <recommendedName>
        <fullName evidence="1">Glycosyl transferase family 28 C-terminal domain-containing protein</fullName>
    </recommendedName>
</protein>